<dbReference type="InterPro" id="IPR000620">
    <property type="entry name" value="EamA_dom"/>
</dbReference>
<dbReference type="SUPFAM" id="SSF103481">
    <property type="entry name" value="Multidrug resistance efflux transporter EmrE"/>
    <property type="match status" value="2"/>
</dbReference>
<feature type="transmembrane region" description="Helical" evidence="1">
    <location>
        <begin position="251"/>
        <end position="273"/>
    </location>
</feature>
<organism evidence="3 4">
    <name type="scientific">Thalassovita aquimarina</name>
    <dbReference type="NCBI Taxonomy" id="2785917"/>
    <lineage>
        <taxon>Bacteria</taxon>
        <taxon>Pseudomonadati</taxon>
        <taxon>Pseudomonadota</taxon>
        <taxon>Alphaproteobacteria</taxon>
        <taxon>Rhodobacterales</taxon>
        <taxon>Roseobacteraceae</taxon>
        <taxon>Thalassovita</taxon>
    </lineage>
</organism>
<feature type="transmembrane region" description="Helical" evidence="1">
    <location>
        <begin position="68"/>
        <end position="91"/>
    </location>
</feature>
<accession>A0ABS5HV62</accession>
<name>A0ABS5HV62_9RHOB</name>
<dbReference type="Proteomes" id="UP001195941">
    <property type="component" value="Unassembled WGS sequence"/>
</dbReference>
<dbReference type="Pfam" id="PF00892">
    <property type="entry name" value="EamA"/>
    <property type="match status" value="1"/>
</dbReference>
<feature type="transmembrane region" description="Helical" evidence="1">
    <location>
        <begin position="190"/>
        <end position="212"/>
    </location>
</feature>
<keyword evidence="1" id="KW-0472">Membrane</keyword>
<dbReference type="EMBL" id="JADMKU010000019">
    <property type="protein sequence ID" value="MBR9652872.1"/>
    <property type="molecule type" value="Genomic_DNA"/>
</dbReference>
<protein>
    <submittedName>
        <fullName evidence="3">DMT family transporter</fullName>
    </submittedName>
</protein>
<evidence type="ECO:0000313" key="3">
    <source>
        <dbReference type="EMBL" id="MBR9652872.1"/>
    </source>
</evidence>
<evidence type="ECO:0000259" key="2">
    <source>
        <dbReference type="Pfam" id="PF00892"/>
    </source>
</evidence>
<comment type="caution">
    <text evidence="3">The sequence shown here is derived from an EMBL/GenBank/DDBJ whole genome shotgun (WGS) entry which is preliminary data.</text>
</comment>
<feature type="transmembrane region" description="Helical" evidence="1">
    <location>
        <begin position="224"/>
        <end position="245"/>
    </location>
</feature>
<keyword evidence="1" id="KW-0812">Transmembrane</keyword>
<keyword evidence="1" id="KW-1133">Transmembrane helix</keyword>
<gene>
    <name evidence="3" type="ORF">IT775_17270</name>
</gene>
<sequence length="299" mass="32023">MTWILVSITAAAFQTLRFMLQKYLSMGVLSSGGATLSRFMFAAPFAVATTAGYLLWSGQALPALGSRFLIYGLVGAMTQILATWCVVALFAHRNFAVGITFKKTEVVQTALVGFVLLGDRISLYGFLAILLGLTGVLVLSDRPEGQGGWSRRILNRSAGLGLLSGAFFAVSAVTYRGATLEVISDVPLMRALITLAFATMAQAVVMSAWVAWREPGQVRKVAASWRTSAWVGAASVGGTMCWFVGFTLQNAAYVFAVGQVEVIFSIAASVFFFRERLTRREGAGIALISASVLSLVLFL</sequence>
<feature type="transmembrane region" description="Helical" evidence="1">
    <location>
        <begin position="36"/>
        <end position="56"/>
    </location>
</feature>
<proteinExistence type="predicted"/>
<feature type="transmembrane region" description="Helical" evidence="1">
    <location>
        <begin position="121"/>
        <end position="139"/>
    </location>
</feature>
<evidence type="ECO:0000313" key="4">
    <source>
        <dbReference type="Proteomes" id="UP001195941"/>
    </source>
</evidence>
<keyword evidence="4" id="KW-1185">Reference proteome</keyword>
<feature type="transmembrane region" description="Helical" evidence="1">
    <location>
        <begin position="160"/>
        <end position="178"/>
    </location>
</feature>
<reference evidence="3 4" key="1">
    <citation type="journal article" date="2021" name="Arch. Microbiol.">
        <title>Thalassobius aquimarinus sp. nov., isolated from the Sea of Japan seashore.</title>
        <authorList>
            <person name="Kurilenko V.V."/>
            <person name="Romanenko L.A."/>
            <person name="Chernysheva N.Y."/>
            <person name="Velansky P.V."/>
            <person name="Tekutyeva L.A."/>
            <person name="Isaeva M.P."/>
            <person name="Mikhailov V.V."/>
        </authorList>
    </citation>
    <scope>NUCLEOTIDE SEQUENCE [LARGE SCALE GENOMIC DNA]</scope>
    <source>
        <strain evidence="3 4">KMM 8518</strain>
    </source>
</reference>
<dbReference type="RefSeq" id="WP_212702493.1">
    <property type="nucleotide sequence ID" value="NZ_JADMKU010000019.1"/>
</dbReference>
<evidence type="ECO:0000256" key="1">
    <source>
        <dbReference type="SAM" id="Phobius"/>
    </source>
</evidence>
<feature type="domain" description="EamA" evidence="2">
    <location>
        <begin position="160"/>
        <end position="295"/>
    </location>
</feature>
<dbReference type="InterPro" id="IPR037185">
    <property type="entry name" value="EmrE-like"/>
</dbReference>